<reference evidence="9 10" key="1">
    <citation type="submission" date="2016-07" db="EMBL/GenBank/DDBJ databases">
        <title>Pervasive Adenine N6-methylation of Active Genes in Fungi.</title>
        <authorList>
            <consortium name="DOE Joint Genome Institute"/>
            <person name="Mondo S.J."/>
            <person name="Dannebaum R.O."/>
            <person name="Kuo R.C."/>
            <person name="Labutti K."/>
            <person name="Haridas S."/>
            <person name="Kuo A."/>
            <person name="Salamov A."/>
            <person name="Ahrendt S.R."/>
            <person name="Lipzen A."/>
            <person name="Sullivan W."/>
            <person name="Andreopoulos W.B."/>
            <person name="Clum A."/>
            <person name="Lindquist E."/>
            <person name="Daum C."/>
            <person name="Ramamoorthy G.K."/>
            <person name="Gryganskyi A."/>
            <person name="Culley D."/>
            <person name="Magnuson J.K."/>
            <person name="James T.Y."/>
            <person name="O'Malley M.A."/>
            <person name="Stajich J.E."/>
            <person name="Spatafora J.W."/>
            <person name="Visel A."/>
            <person name="Grigoriev I.V."/>
        </authorList>
    </citation>
    <scope>NUCLEOTIDE SEQUENCE [LARGE SCALE GENOMIC DNA]</scope>
    <source>
        <strain evidence="9 10">12-1054</strain>
    </source>
</reference>
<dbReference type="GO" id="GO:0006364">
    <property type="term" value="P:rRNA processing"/>
    <property type="evidence" value="ECO:0007669"/>
    <property type="project" value="UniProtKB-KW"/>
</dbReference>
<comment type="similarity">
    <text evidence="5">Belongs to the PINX1 family.</text>
</comment>
<dbReference type="STRING" id="56484.A0A1Y2FUI3"/>
<evidence type="ECO:0000256" key="5">
    <source>
        <dbReference type="ARBA" id="ARBA00038007"/>
    </source>
</evidence>
<sequence>MGLAGARQNTRINKDPRNTNWINNEKGIGFKLLSSQGWQPGQGLGTELTGRTVNIKTTYKDDTAGIGCTPVHAQEWDGLYAFDALFSKLNSAEVSGAVTPAEPVSGKEERVIFMNTKGARVGLDVRFVKGETFTSELSKAKFYQSLGLEAPSTVVNETGDAKLDEKALKVAARAAKAKRKAERQAKREAKRLAKDTSDKTGKRSSKKDKKRRREASMSSVSSDEDAAVAPVVAPVAHGRFAHRAKFQRAKMGGRLNAAQLAEVLGVKAS</sequence>
<feature type="compositionally biased region" description="Basic residues" evidence="7">
    <location>
        <begin position="202"/>
        <end position="213"/>
    </location>
</feature>
<dbReference type="PROSITE" id="PS50174">
    <property type="entry name" value="G_PATCH"/>
    <property type="match status" value="1"/>
</dbReference>
<organism evidence="9 10">
    <name type="scientific">Protomyces lactucae-debilis</name>
    <dbReference type="NCBI Taxonomy" id="2754530"/>
    <lineage>
        <taxon>Eukaryota</taxon>
        <taxon>Fungi</taxon>
        <taxon>Dikarya</taxon>
        <taxon>Ascomycota</taxon>
        <taxon>Taphrinomycotina</taxon>
        <taxon>Taphrinomycetes</taxon>
        <taxon>Taphrinales</taxon>
        <taxon>Protomycetaceae</taxon>
        <taxon>Protomyces</taxon>
    </lineage>
</organism>
<feature type="compositionally biased region" description="Low complexity" evidence="7">
    <location>
        <begin position="216"/>
        <end position="228"/>
    </location>
</feature>
<dbReference type="OrthoDB" id="29523at2759"/>
<dbReference type="OMA" id="ATKWHTV"/>
<keyword evidence="10" id="KW-1185">Reference proteome</keyword>
<dbReference type="RefSeq" id="XP_040728104.1">
    <property type="nucleotide sequence ID" value="XM_040868386.1"/>
</dbReference>
<dbReference type="AlphaFoldDB" id="A0A1Y2FUI3"/>
<dbReference type="EMBL" id="MCFI01000001">
    <property type="protein sequence ID" value="ORY87609.1"/>
    <property type="molecule type" value="Genomic_DNA"/>
</dbReference>
<dbReference type="PANTHER" id="PTHR23149">
    <property type="entry name" value="G PATCH DOMAIN CONTAINING PROTEIN"/>
    <property type="match status" value="1"/>
</dbReference>
<evidence type="ECO:0000256" key="3">
    <source>
        <dbReference type="ARBA" id="ARBA00022552"/>
    </source>
</evidence>
<dbReference type="InterPro" id="IPR000467">
    <property type="entry name" value="G_patch_dom"/>
</dbReference>
<keyword evidence="4" id="KW-0539">Nucleus</keyword>
<dbReference type="GeneID" id="63784985"/>
<evidence type="ECO:0000313" key="9">
    <source>
        <dbReference type="EMBL" id="ORY87609.1"/>
    </source>
</evidence>
<evidence type="ECO:0000256" key="2">
    <source>
        <dbReference type="ARBA" id="ARBA00022517"/>
    </source>
</evidence>
<proteinExistence type="inferred from homology"/>
<evidence type="ECO:0000256" key="4">
    <source>
        <dbReference type="ARBA" id="ARBA00023242"/>
    </source>
</evidence>
<name>A0A1Y2FUI3_PROLT</name>
<evidence type="ECO:0000259" key="8">
    <source>
        <dbReference type="PROSITE" id="PS50174"/>
    </source>
</evidence>
<feature type="compositionally biased region" description="Basic and acidic residues" evidence="7">
    <location>
        <begin position="182"/>
        <end position="201"/>
    </location>
</feature>
<comment type="subcellular location">
    <subcellularLocation>
        <location evidence="1">Nucleus</location>
        <location evidence="1">Nucleolus</location>
    </subcellularLocation>
</comment>
<dbReference type="Proteomes" id="UP000193685">
    <property type="component" value="Unassembled WGS sequence"/>
</dbReference>
<gene>
    <name evidence="9" type="ORF">BCR37DRAFT_375470</name>
</gene>
<protein>
    <recommendedName>
        <fullName evidence="6">PinX1-related protein 1</fullName>
    </recommendedName>
</protein>
<dbReference type="PANTHER" id="PTHR23149:SF31">
    <property type="entry name" value="PROTEIN PXR1"/>
    <property type="match status" value="1"/>
</dbReference>
<keyword evidence="3" id="KW-0698">rRNA processing</keyword>
<feature type="domain" description="G-patch" evidence="8">
    <location>
        <begin position="25"/>
        <end position="71"/>
    </location>
</feature>
<dbReference type="GO" id="GO:0005730">
    <property type="term" value="C:nucleolus"/>
    <property type="evidence" value="ECO:0007669"/>
    <property type="project" value="UniProtKB-SubCell"/>
</dbReference>
<comment type="caution">
    <text evidence="9">The sequence shown here is derived from an EMBL/GenBank/DDBJ whole genome shotgun (WGS) entry which is preliminary data.</text>
</comment>
<dbReference type="SMART" id="SM00443">
    <property type="entry name" value="G_patch"/>
    <property type="match status" value="1"/>
</dbReference>
<accession>A0A1Y2FUI3</accession>
<dbReference type="InterPro" id="IPR050656">
    <property type="entry name" value="PINX1"/>
</dbReference>
<dbReference type="GO" id="GO:0003676">
    <property type="term" value="F:nucleic acid binding"/>
    <property type="evidence" value="ECO:0007669"/>
    <property type="project" value="InterPro"/>
</dbReference>
<evidence type="ECO:0000256" key="6">
    <source>
        <dbReference type="ARBA" id="ARBA00041961"/>
    </source>
</evidence>
<evidence type="ECO:0000256" key="7">
    <source>
        <dbReference type="SAM" id="MobiDB-lite"/>
    </source>
</evidence>
<evidence type="ECO:0000313" key="10">
    <source>
        <dbReference type="Proteomes" id="UP000193685"/>
    </source>
</evidence>
<dbReference type="Pfam" id="PF01585">
    <property type="entry name" value="G-patch"/>
    <property type="match status" value="1"/>
</dbReference>
<feature type="region of interest" description="Disordered" evidence="7">
    <location>
        <begin position="177"/>
        <end position="228"/>
    </location>
</feature>
<evidence type="ECO:0000256" key="1">
    <source>
        <dbReference type="ARBA" id="ARBA00004604"/>
    </source>
</evidence>
<keyword evidence="2" id="KW-0690">Ribosome biogenesis</keyword>